<dbReference type="InterPro" id="IPR008984">
    <property type="entry name" value="SMAD_FHA_dom_sf"/>
</dbReference>
<accession>A0A077ZPV3</accession>
<dbReference type="Pfam" id="PF00498">
    <property type="entry name" value="FHA"/>
    <property type="match status" value="1"/>
</dbReference>
<proteinExistence type="predicted"/>
<gene>
    <name evidence="2" type="primary">Contig2870.g3074</name>
    <name evidence="2" type="ORF">STYLEM_938</name>
</gene>
<evidence type="ECO:0000313" key="3">
    <source>
        <dbReference type="Proteomes" id="UP000039865"/>
    </source>
</evidence>
<dbReference type="InParanoid" id="A0A077ZPV3"/>
<feature type="domain" description="FHA" evidence="1">
    <location>
        <begin position="412"/>
        <end position="466"/>
    </location>
</feature>
<evidence type="ECO:0000259" key="1">
    <source>
        <dbReference type="Pfam" id="PF00498"/>
    </source>
</evidence>
<dbReference type="SUPFAM" id="SSF49879">
    <property type="entry name" value="SMAD/FHA domain"/>
    <property type="match status" value="1"/>
</dbReference>
<dbReference type="AlphaFoldDB" id="A0A077ZPV3"/>
<dbReference type="InterPro" id="IPR000253">
    <property type="entry name" value="FHA_dom"/>
</dbReference>
<sequence>MDYKIIKQIFQELQEMGDKNLKIKQELLEVIDTNKNEYFKKMKKFENLLQKISQDQQHIKDIYDSDNDKEIINMIIKGEAHAKNFMELVENNLNVQKLDLSKIFRPDESLVYEELDQDKLQENLSKYSPQQRNAILVHTSEEYDLKLKFQEFLADLTDSLNEPLDLNLRPIRELCLGIQNIPKLALNQFNQSKIFFYQPDVTPIVQIDRDYSKQQDGLIMLKDIDEDIEIQKEQQKQLSSIAKKQPQNQSFSESKRKEIHFNFEPICRSIFMHINNKMPYLNYLNDTTKQALFVKIPKRTPVKLNENDAIYFSSDYFECFVVSKIENGPIDYTALRLENEINPRVCPSSDQQGKNSEIRMESIVDSITKVEKYNQIAEKPFIDLDFKGQEAENKLINIKSPNYIHLTQKTILVGRDRGESNPNMSDDKIIFSKNMKQISSKQAIIQFYEGKGWYLIDPSSSMGTYFYVKSFKNIGKANEISQNFRLINGMEIHQKGYSFSVNLRY</sequence>
<protein>
    <recommendedName>
        <fullName evidence="1">FHA domain-containing protein</fullName>
    </recommendedName>
</protein>
<name>A0A077ZPV3_STYLE</name>
<evidence type="ECO:0000313" key="2">
    <source>
        <dbReference type="EMBL" id="CDW71987.1"/>
    </source>
</evidence>
<dbReference type="Gene3D" id="2.60.200.20">
    <property type="match status" value="1"/>
</dbReference>
<reference evidence="2 3" key="1">
    <citation type="submission" date="2014-06" db="EMBL/GenBank/DDBJ databases">
        <authorList>
            <person name="Swart Estienne"/>
        </authorList>
    </citation>
    <scope>NUCLEOTIDE SEQUENCE [LARGE SCALE GENOMIC DNA]</scope>
    <source>
        <strain evidence="2 3">130c</strain>
    </source>
</reference>
<dbReference type="EMBL" id="CCKQ01000892">
    <property type="protein sequence ID" value="CDW71987.1"/>
    <property type="molecule type" value="Genomic_DNA"/>
</dbReference>
<keyword evidence="3" id="KW-1185">Reference proteome</keyword>
<dbReference type="Proteomes" id="UP000039865">
    <property type="component" value="Unassembled WGS sequence"/>
</dbReference>
<organism evidence="2 3">
    <name type="scientific">Stylonychia lemnae</name>
    <name type="common">Ciliate</name>
    <dbReference type="NCBI Taxonomy" id="5949"/>
    <lineage>
        <taxon>Eukaryota</taxon>
        <taxon>Sar</taxon>
        <taxon>Alveolata</taxon>
        <taxon>Ciliophora</taxon>
        <taxon>Intramacronucleata</taxon>
        <taxon>Spirotrichea</taxon>
        <taxon>Stichotrichia</taxon>
        <taxon>Sporadotrichida</taxon>
        <taxon>Oxytrichidae</taxon>
        <taxon>Stylonychinae</taxon>
        <taxon>Stylonychia</taxon>
    </lineage>
</organism>
<dbReference type="CDD" id="cd00060">
    <property type="entry name" value="FHA"/>
    <property type="match status" value="1"/>
</dbReference>